<dbReference type="Pfam" id="PF04819">
    <property type="entry name" value="DUF716"/>
    <property type="match status" value="1"/>
</dbReference>
<dbReference type="InterPro" id="IPR006904">
    <property type="entry name" value="DUF716"/>
</dbReference>
<dbReference type="PANTHER" id="PTHR47830">
    <property type="entry name" value="OS11G0534100 PROTEIN"/>
    <property type="match status" value="1"/>
</dbReference>
<evidence type="ECO:0000313" key="9">
    <source>
        <dbReference type="Proteomes" id="UP000233551"/>
    </source>
</evidence>
<evidence type="ECO:0000313" key="8">
    <source>
        <dbReference type="EMBL" id="PKI52521.1"/>
    </source>
</evidence>
<feature type="transmembrane region" description="Helical" evidence="6">
    <location>
        <begin position="221"/>
        <end position="245"/>
    </location>
</feature>
<gene>
    <name evidence="8" type="ORF">CRG98_027093</name>
</gene>
<evidence type="ECO:0000256" key="4">
    <source>
        <dbReference type="ARBA" id="ARBA00022989"/>
    </source>
</evidence>
<comment type="subcellular location">
    <subcellularLocation>
        <location evidence="1">Membrane</location>
        <topology evidence="1">Multi-pass membrane protein</topology>
    </subcellularLocation>
</comment>
<dbReference type="PANTHER" id="PTHR47830:SF1">
    <property type="entry name" value="OS11G0534100 PROTEIN"/>
    <property type="match status" value="1"/>
</dbReference>
<keyword evidence="3 6" id="KW-0812">Transmembrane</keyword>
<dbReference type="AlphaFoldDB" id="A0A2I0J8E4"/>
<reference evidence="8 9" key="1">
    <citation type="submission" date="2017-11" db="EMBL/GenBank/DDBJ databases">
        <title>De-novo sequencing of pomegranate (Punica granatum L.) genome.</title>
        <authorList>
            <person name="Akparov Z."/>
            <person name="Amiraslanov A."/>
            <person name="Hajiyeva S."/>
            <person name="Abbasov M."/>
            <person name="Kaur K."/>
            <person name="Hamwieh A."/>
            <person name="Solovyev V."/>
            <person name="Salamov A."/>
            <person name="Braich B."/>
            <person name="Kosarev P."/>
            <person name="Mahmoud A."/>
            <person name="Hajiyev E."/>
            <person name="Babayeva S."/>
            <person name="Izzatullayeva V."/>
            <person name="Mammadov A."/>
            <person name="Mammadov A."/>
            <person name="Sharifova S."/>
            <person name="Ojaghi J."/>
            <person name="Eynullazada K."/>
            <person name="Bayramov B."/>
            <person name="Abdulazimova A."/>
            <person name="Shahmuradov I."/>
        </authorList>
    </citation>
    <scope>NUCLEOTIDE SEQUENCE [LARGE SCALE GENOMIC DNA]</scope>
    <source>
        <strain evidence="9">cv. AG2017</strain>
        <tissue evidence="8">Leaf</tissue>
    </source>
</reference>
<feature type="signal peptide" evidence="7">
    <location>
        <begin position="1"/>
        <end position="25"/>
    </location>
</feature>
<keyword evidence="5 6" id="KW-0472">Membrane</keyword>
<sequence>MAGLMYHLFSSTSLLSLGLFHLVSSARSHLKSPQSYSARPYHPLPFNDHHHRPFVRNLQLYLLVFFLLVAAAIHAVSSSTYDPLLKGHSAVHRFTSLHSSAISGTRRCLLRSDLMRPVHGTRGFTEETSDLEAKCDSLSSLISALSSLLCLALAVNPKLFVADLGLGASVCLQGLWVLQTGLSLYVEAFIPEGCHRLLDVAKGVEGSTKCDLEESKLRATAILDLVFTIHVMFVVIIVLVIYAAVAKSVGVRRLGSYEPLPTIVDRDRETNSHIQMKSLTGTQA</sequence>
<evidence type="ECO:0000256" key="6">
    <source>
        <dbReference type="SAM" id="Phobius"/>
    </source>
</evidence>
<evidence type="ECO:0000256" key="2">
    <source>
        <dbReference type="ARBA" id="ARBA00006948"/>
    </source>
</evidence>
<dbReference type="GO" id="GO:0016020">
    <property type="term" value="C:membrane"/>
    <property type="evidence" value="ECO:0007669"/>
    <property type="project" value="UniProtKB-SubCell"/>
</dbReference>
<dbReference type="Proteomes" id="UP000233551">
    <property type="component" value="Unassembled WGS sequence"/>
</dbReference>
<evidence type="ECO:0000256" key="5">
    <source>
        <dbReference type="ARBA" id="ARBA00023136"/>
    </source>
</evidence>
<evidence type="ECO:0000256" key="1">
    <source>
        <dbReference type="ARBA" id="ARBA00004141"/>
    </source>
</evidence>
<evidence type="ECO:0000256" key="3">
    <source>
        <dbReference type="ARBA" id="ARBA00022692"/>
    </source>
</evidence>
<accession>A0A2I0J8E4</accession>
<organism evidence="8 9">
    <name type="scientific">Punica granatum</name>
    <name type="common">Pomegranate</name>
    <dbReference type="NCBI Taxonomy" id="22663"/>
    <lineage>
        <taxon>Eukaryota</taxon>
        <taxon>Viridiplantae</taxon>
        <taxon>Streptophyta</taxon>
        <taxon>Embryophyta</taxon>
        <taxon>Tracheophyta</taxon>
        <taxon>Spermatophyta</taxon>
        <taxon>Magnoliopsida</taxon>
        <taxon>eudicotyledons</taxon>
        <taxon>Gunneridae</taxon>
        <taxon>Pentapetalae</taxon>
        <taxon>rosids</taxon>
        <taxon>malvids</taxon>
        <taxon>Myrtales</taxon>
        <taxon>Lythraceae</taxon>
        <taxon>Punica</taxon>
    </lineage>
</organism>
<dbReference type="STRING" id="22663.A0A2I0J8E4"/>
<evidence type="ECO:0000256" key="7">
    <source>
        <dbReference type="SAM" id="SignalP"/>
    </source>
</evidence>
<keyword evidence="9" id="KW-1185">Reference proteome</keyword>
<comment type="caution">
    <text evidence="8">The sequence shown here is derived from an EMBL/GenBank/DDBJ whole genome shotgun (WGS) entry which is preliminary data.</text>
</comment>
<feature type="chain" id="PRO_5014151416" evidence="7">
    <location>
        <begin position="26"/>
        <end position="284"/>
    </location>
</feature>
<proteinExistence type="inferred from homology"/>
<dbReference type="EMBL" id="PGOL01001927">
    <property type="protein sequence ID" value="PKI52521.1"/>
    <property type="molecule type" value="Genomic_DNA"/>
</dbReference>
<comment type="similarity">
    <text evidence="2">Belongs to the TMEM45 family.</text>
</comment>
<name>A0A2I0J8E4_PUNGR</name>
<keyword evidence="4 6" id="KW-1133">Transmembrane helix</keyword>
<protein>
    <submittedName>
        <fullName evidence="8">Uncharacterized protein</fullName>
    </submittedName>
</protein>
<feature type="transmembrane region" description="Helical" evidence="6">
    <location>
        <begin position="58"/>
        <end position="76"/>
    </location>
</feature>
<keyword evidence="7" id="KW-0732">Signal</keyword>